<sequence length="72" mass="7152">MARIFVIGAPGESGLWVADLDAGTVKPFQPPAGSALEAATKLRAGGAAIIKGVDFAVAVKSADDAFSGHLDG</sequence>
<dbReference type="RefSeq" id="WP_306929313.1">
    <property type="nucleotide sequence ID" value="NZ_JAUTBL010000001.1"/>
</dbReference>
<dbReference type="Proteomes" id="UP001224781">
    <property type="component" value="Unassembled WGS sequence"/>
</dbReference>
<accession>A0AAJ2B6F2</accession>
<comment type="caution">
    <text evidence="2">The sequence shown here is derived from an EMBL/GenBank/DDBJ whole genome shotgun (WGS) entry which is preliminary data.</text>
</comment>
<keyword evidence="3" id="KW-1185">Reference proteome</keyword>
<evidence type="ECO:0000313" key="2">
    <source>
        <dbReference type="EMBL" id="MDR6100184.1"/>
    </source>
</evidence>
<reference evidence="2" key="1">
    <citation type="submission" date="2023-08" db="EMBL/GenBank/DDBJ databases">
        <title>Functional and genomic diversity of the sorghum phyllosphere microbiome.</title>
        <authorList>
            <person name="Shade A."/>
        </authorList>
    </citation>
    <scope>NUCLEOTIDE SEQUENCE</scope>
    <source>
        <strain evidence="2">SORGH_AS_0974</strain>
        <strain evidence="1 3">SORGH_AS_1126</strain>
    </source>
</reference>
<dbReference type="Proteomes" id="UP001255601">
    <property type="component" value="Unassembled WGS sequence"/>
</dbReference>
<evidence type="ECO:0000313" key="3">
    <source>
        <dbReference type="Proteomes" id="UP001224781"/>
    </source>
</evidence>
<dbReference type="EMBL" id="JAUTBL010000001">
    <property type="protein sequence ID" value="MDQ1184057.1"/>
    <property type="molecule type" value="Genomic_DNA"/>
</dbReference>
<name>A0AAJ2B6F2_9HYPH</name>
<evidence type="ECO:0000313" key="1">
    <source>
        <dbReference type="EMBL" id="MDQ1184057.1"/>
    </source>
</evidence>
<gene>
    <name evidence="2" type="ORF">QE369_000362</name>
    <name evidence="1" type="ORF">QE408_001179</name>
</gene>
<evidence type="ECO:0000313" key="4">
    <source>
        <dbReference type="Proteomes" id="UP001255601"/>
    </source>
</evidence>
<dbReference type="EMBL" id="JAVIZC010000001">
    <property type="protein sequence ID" value="MDR6100184.1"/>
    <property type="molecule type" value="Genomic_DNA"/>
</dbReference>
<protein>
    <submittedName>
        <fullName evidence="2">Uncharacterized protein</fullName>
    </submittedName>
</protein>
<dbReference type="AlphaFoldDB" id="A0AAJ2B6F2"/>
<proteinExistence type="predicted"/>
<organism evidence="2 4">
    <name type="scientific">Agrobacterium larrymoorei</name>
    <dbReference type="NCBI Taxonomy" id="160699"/>
    <lineage>
        <taxon>Bacteria</taxon>
        <taxon>Pseudomonadati</taxon>
        <taxon>Pseudomonadota</taxon>
        <taxon>Alphaproteobacteria</taxon>
        <taxon>Hyphomicrobiales</taxon>
        <taxon>Rhizobiaceae</taxon>
        <taxon>Rhizobium/Agrobacterium group</taxon>
        <taxon>Agrobacterium</taxon>
    </lineage>
</organism>